<dbReference type="PANTHER" id="PTHR38926:SF5">
    <property type="entry name" value="F-BOX AND LEUCINE-RICH REPEAT PROTEIN 6"/>
    <property type="match status" value="1"/>
</dbReference>
<proteinExistence type="predicted"/>
<dbReference type="PANTHER" id="PTHR38926">
    <property type="entry name" value="F-BOX DOMAIN CONTAINING PROTEIN, EXPRESSED"/>
    <property type="match status" value="1"/>
</dbReference>
<name>A0A0C3CM02_PILCF</name>
<dbReference type="EMBL" id="KN832972">
    <property type="protein sequence ID" value="KIM90692.1"/>
    <property type="molecule type" value="Genomic_DNA"/>
</dbReference>
<evidence type="ECO:0008006" key="3">
    <source>
        <dbReference type="Google" id="ProtNLM"/>
    </source>
</evidence>
<dbReference type="InterPro" id="IPR006553">
    <property type="entry name" value="Leu-rich_rpt_Cys-con_subtyp"/>
</dbReference>
<dbReference type="STRING" id="765440.A0A0C3CM02"/>
<dbReference type="InParanoid" id="A0A0C3CM02"/>
<dbReference type="Gene3D" id="3.80.10.10">
    <property type="entry name" value="Ribonuclease Inhibitor"/>
    <property type="match status" value="1"/>
</dbReference>
<dbReference type="OrthoDB" id="3063971at2759"/>
<reference evidence="1 2" key="1">
    <citation type="submission" date="2014-04" db="EMBL/GenBank/DDBJ databases">
        <authorList>
            <consortium name="DOE Joint Genome Institute"/>
            <person name="Kuo A."/>
            <person name="Tarkka M."/>
            <person name="Buscot F."/>
            <person name="Kohler A."/>
            <person name="Nagy L.G."/>
            <person name="Floudas D."/>
            <person name="Copeland A."/>
            <person name="Barry K.W."/>
            <person name="Cichocki N."/>
            <person name="Veneault-Fourrey C."/>
            <person name="LaButti K."/>
            <person name="Lindquist E.A."/>
            <person name="Lipzen A."/>
            <person name="Lundell T."/>
            <person name="Morin E."/>
            <person name="Murat C."/>
            <person name="Sun H."/>
            <person name="Tunlid A."/>
            <person name="Henrissat B."/>
            <person name="Grigoriev I.V."/>
            <person name="Hibbett D.S."/>
            <person name="Martin F."/>
            <person name="Nordberg H.P."/>
            <person name="Cantor M.N."/>
            <person name="Hua S.X."/>
        </authorList>
    </citation>
    <scope>NUCLEOTIDE SEQUENCE [LARGE SCALE GENOMIC DNA]</scope>
    <source>
        <strain evidence="1 2">F 1598</strain>
    </source>
</reference>
<dbReference type="Proteomes" id="UP000054166">
    <property type="component" value="Unassembled WGS sequence"/>
</dbReference>
<dbReference type="AlphaFoldDB" id="A0A0C3CM02"/>
<evidence type="ECO:0000313" key="1">
    <source>
        <dbReference type="EMBL" id="KIM90692.1"/>
    </source>
</evidence>
<dbReference type="SUPFAM" id="SSF52047">
    <property type="entry name" value="RNI-like"/>
    <property type="match status" value="1"/>
</dbReference>
<accession>A0A0C3CM02</accession>
<sequence>MDKLTFHRQPTIANVTAVHEAIAIHEKAIASLDGEIDVLMSNVRRLTHQKSHHRARIRHCKGLITLATRIAPELLATIFEHAASDWSRAPLIVSHVCSAWRAAATLPGVWSHIYVNCDSRDPYGRTRFWLSRAQEAPLYITLEVAMDGFHLERVMDLLLNYTRQWQSLTINTLLSHQANYILSRCGRPTPELRRVDIRTDLERRGDNEVEDQLFGIREAFNDAPRLSTIHLARELSPTTDILPEGITCLFLHLPSWSGPTTLSAISVIQLLDGLPLLQHFTMEFPMFHERSFVPPEESRIASVPHLESLCLALSPDANSILSYIRAPALRRLQLRSSGEPLGYAHATTGTGLVDIIEQSSPPLEILELRDIDLPPDDFSRVFAASPNLKDLQLHESEIDDDVIHLLEGPTGFCPNLSRLDLRWCGQLTGKALVDLVRSRAGFAESSITELAVLNCSFVKENDIMDLAGMTACRVVMRPNEDLCRWKGCCNNERYRQRLRLRHLINLSTEQRPKINLIL</sequence>
<dbReference type="SMART" id="SM00367">
    <property type="entry name" value="LRR_CC"/>
    <property type="match status" value="2"/>
</dbReference>
<reference evidence="2" key="2">
    <citation type="submission" date="2015-01" db="EMBL/GenBank/DDBJ databases">
        <title>Evolutionary Origins and Diversification of the Mycorrhizal Mutualists.</title>
        <authorList>
            <consortium name="DOE Joint Genome Institute"/>
            <consortium name="Mycorrhizal Genomics Consortium"/>
            <person name="Kohler A."/>
            <person name="Kuo A."/>
            <person name="Nagy L.G."/>
            <person name="Floudas D."/>
            <person name="Copeland A."/>
            <person name="Barry K.W."/>
            <person name="Cichocki N."/>
            <person name="Veneault-Fourrey C."/>
            <person name="LaButti K."/>
            <person name="Lindquist E.A."/>
            <person name="Lipzen A."/>
            <person name="Lundell T."/>
            <person name="Morin E."/>
            <person name="Murat C."/>
            <person name="Riley R."/>
            <person name="Ohm R."/>
            <person name="Sun H."/>
            <person name="Tunlid A."/>
            <person name="Henrissat B."/>
            <person name="Grigoriev I.V."/>
            <person name="Hibbett D.S."/>
            <person name="Martin F."/>
        </authorList>
    </citation>
    <scope>NUCLEOTIDE SEQUENCE [LARGE SCALE GENOMIC DNA]</scope>
    <source>
        <strain evidence="2">F 1598</strain>
    </source>
</reference>
<dbReference type="InterPro" id="IPR032675">
    <property type="entry name" value="LRR_dom_sf"/>
</dbReference>
<dbReference type="HOGENOM" id="CLU_525909_0_0_1"/>
<gene>
    <name evidence="1" type="ORF">PILCRDRAFT_811153</name>
</gene>
<keyword evidence="2" id="KW-1185">Reference proteome</keyword>
<evidence type="ECO:0000313" key="2">
    <source>
        <dbReference type="Proteomes" id="UP000054166"/>
    </source>
</evidence>
<protein>
    <recommendedName>
        <fullName evidence="3">F-box domain-containing protein</fullName>
    </recommendedName>
</protein>
<organism evidence="1 2">
    <name type="scientific">Piloderma croceum (strain F 1598)</name>
    <dbReference type="NCBI Taxonomy" id="765440"/>
    <lineage>
        <taxon>Eukaryota</taxon>
        <taxon>Fungi</taxon>
        <taxon>Dikarya</taxon>
        <taxon>Basidiomycota</taxon>
        <taxon>Agaricomycotina</taxon>
        <taxon>Agaricomycetes</taxon>
        <taxon>Agaricomycetidae</taxon>
        <taxon>Atheliales</taxon>
        <taxon>Atheliaceae</taxon>
        <taxon>Piloderma</taxon>
    </lineage>
</organism>